<dbReference type="Proteomes" id="UP000006443">
    <property type="component" value="Unassembled WGS sequence"/>
</dbReference>
<keyword evidence="1" id="KW-0472">Membrane</keyword>
<dbReference type="InterPro" id="IPR021338">
    <property type="entry name" value="DUF2953"/>
</dbReference>
<organism evidence="2 3">
    <name type="scientific">Dethiobacter alkaliphilus AHT 1</name>
    <dbReference type="NCBI Taxonomy" id="555088"/>
    <lineage>
        <taxon>Bacteria</taxon>
        <taxon>Bacillati</taxon>
        <taxon>Bacillota</taxon>
        <taxon>Dethiobacteria</taxon>
        <taxon>Dethiobacterales</taxon>
        <taxon>Dethiobacteraceae</taxon>
        <taxon>Dethiobacter</taxon>
    </lineage>
</organism>
<evidence type="ECO:0000313" key="3">
    <source>
        <dbReference type="Proteomes" id="UP000006443"/>
    </source>
</evidence>
<keyword evidence="1" id="KW-1133">Transmembrane helix</keyword>
<dbReference type="RefSeq" id="WP_008514912.1">
    <property type="nucleotide sequence ID" value="NZ_ACJM01000003.1"/>
</dbReference>
<accession>C0GDY8</accession>
<gene>
    <name evidence="2" type="ORF">DealDRAFT_0697</name>
</gene>
<dbReference type="OrthoDB" id="1953500at2"/>
<comment type="caution">
    <text evidence="2">The sequence shown here is derived from an EMBL/GenBank/DDBJ whole genome shotgun (WGS) entry which is preliminary data.</text>
</comment>
<reference evidence="2 3" key="1">
    <citation type="submission" date="2009-02" db="EMBL/GenBank/DDBJ databases">
        <title>Sequencing of the draft genome and assembly of Dethiobacter alkaliphilus AHT 1.</title>
        <authorList>
            <consortium name="US DOE Joint Genome Institute (JGI-PGF)"/>
            <person name="Lucas S."/>
            <person name="Copeland A."/>
            <person name="Lapidus A."/>
            <person name="Glavina del Rio T."/>
            <person name="Dalin E."/>
            <person name="Tice H."/>
            <person name="Bruce D."/>
            <person name="Goodwin L."/>
            <person name="Pitluck S."/>
            <person name="Larimer F."/>
            <person name="Land M.L."/>
            <person name="Hauser L."/>
            <person name="Muyzer G."/>
        </authorList>
    </citation>
    <scope>NUCLEOTIDE SEQUENCE [LARGE SCALE GENOMIC DNA]</scope>
    <source>
        <strain evidence="2 3">AHT 1</strain>
    </source>
</reference>
<keyword evidence="3" id="KW-1185">Reference proteome</keyword>
<protein>
    <recommendedName>
        <fullName evidence="4">DUF2953 domain-containing protein</fullName>
    </recommendedName>
</protein>
<feature type="transmembrane region" description="Helical" evidence="1">
    <location>
        <begin position="6"/>
        <end position="29"/>
    </location>
</feature>
<sequence>MEFVLSLYPFYIATMLLLLLVPVRINLFFVRENKDDFLTIRVNTLFSLIRFNIEVPILQQETPLDLTLEAELKAGQDKLVREEKEKLSALEFHWEKLQIFLDYLQKNKQVLSFMARFYTRALTVEKLVLRVRAGVDDAALTAQLCGLYWAVTGTLKQFVQKRLNFTGEPVFTIDPDFSSQPVFAVKLDTVIALRIGHFTVMGPLLLWTIIRGGRKKDE</sequence>
<dbReference type="Pfam" id="PF11167">
    <property type="entry name" value="DUF2953"/>
    <property type="match status" value="1"/>
</dbReference>
<dbReference type="EMBL" id="ACJM01000003">
    <property type="protein sequence ID" value="EEG78282.1"/>
    <property type="molecule type" value="Genomic_DNA"/>
</dbReference>
<evidence type="ECO:0008006" key="4">
    <source>
        <dbReference type="Google" id="ProtNLM"/>
    </source>
</evidence>
<proteinExistence type="predicted"/>
<evidence type="ECO:0000256" key="1">
    <source>
        <dbReference type="SAM" id="Phobius"/>
    </source>
</evidence>
<name>C0GDY8_DETAL</name>
<evidence type="ECO:0000313" key="2">
    <source>
        <dbReference type="EMBL" id="EEG78282.1"/>
    </source>
</evidence>
<dbReference type="AlphaFoldDB" id="C0GDY8"/>
<dbReference type="eggNOG" id="ENOG50330CC">
    <property type="taxonomic scope" value="Bacteria"/>
</dbReference>
<dbReference type="STRING" id="555088.DealDRAFT_0697"/>
<keyword evidence="1" id="KW-0812">Transmembrane</keyword>